<accession>A0ABV9V600</accession>
<evidence type="ECO:0000259" key="7">
    <source>
        <dbReference type="PROSITE" id="PS51935"/>
    </source>
</evidence>
<dbReference type="InterPro" id="IPR051794">
    <property type="entry name" value="PG_Endopeptidase_C40"/>
</dbReference>
<keyword evidence="4" id="KW-0788">Thiol protease</keyword>
<evidence type="ECO:0000256" key="2">
    <source>
        <dbReference type="ARBA" id="ARBA00022670"/>
    </source>
</evidence>
<feature type="domain" description="NlpC/P60" evidence="7">
    <location>
        <begin position="275"/>
        <end position="390"/>
    </location>
</feature>
<sequence length="390" mass="42081">MPALASHRKPRTRVRTTTPAVGLTTAALASVTLLSTQSATAAPAAPRPSIEEVQKKVDALYRQAGTATQQYNKAKTASAEQRSKVDGLLEAAAKRADKLNETRRELGNYAAAQYRSGSIAPTATFFLADDPQSYFDQDQLMARMTSQQQQAVTDFRAQQKEAAAKRVEATKSLETLTESQATLRTSKQQVQTKLAEARTLLSELTAEEKARLAELERRKEAEARRKAEELARQQAAAKEKAEQAAKEQAAKEEASQEEPATGTGTGGTGSDSGYATKAGKVLAFAAAQIGKPYVWGATGPSSYDCSGLTQAAWREAGVDLPRTTWDQVEVGTRVATADLQPGDLVFFYDDISHVGIYKGDGMMIHAPKPGANVREESIYYMPIYGSVRPA</sequence>
<keyword evidence="6" id="KW-0732">Signal</keyword>
<evidence type="ECO:0000313" key="9">
    <source>
        <dbReference type="Proteomes" id="UP001595908"/>
    </source>
</evidence>
<dbReference type="SUPFAM" id="SSF54001">
    <property type="entry name" value="Cysteine proteinases"/>
    <property type="match status" value="1"/>
</dbReference>
<dbReference type="Pfam" id="PF00877">
    <property type="entry name" value="NLPC_P60"/>
    <property type="match status" value="1"/>
</dbReference>
<dbReference type="Proteomes" id="UP001595908">
    <property type="component" value="Unassembled WGS sequence"/>
</dbReference>
<dbReference type="Gene3D" id="3.90.1720.10">
    <property type="entry name" value="endopeptidase domain like (from Nostoc punctiforme)"/>
    <property type="match status" value="1"/>
</dbReference>
<evidence type="ECO:0000256" key="4">
    <source>
        <dbReference type="ARBA" id="ARBA00022807"/>
    </source>
</evidence>
<dbReference type="InterPro" id="IPR038765">
    <property type="entry name" value="Papain-like_cys_pep_sf"/>
</dbReference>
<evidence type="ECO:0000256" key="5">
    <source>
        <dbReference type="SAM" id="MobiDB-lite"/>
    </source>
</evidence>
<dbReference type="EMBL" id="JBHSJE010000001">
    <property type="protein sequence ID" value="MFC4977595.1"/>
    <property type="molecule type" value="Genomic_DNA"/>
</dbReference>
<dbReference type="RefSeq" id="WP_033297699.1">
    <property type="nucleotide sequence ID" value="NZ_JBHSJE010000001.1"/>
</dbReference>
<reference evidence="9" key="1">
    <citation type="journal article" date="2019" name="Int. J. Syst. Evol. Microbiol.">
        <title>The Global Catalogue of Microorganisms (GCM) 10K type strain sequencing project: providing services to taxonomists for standard genome sequencing and annotation.</title>
        <authorList>
            <consortium name="The Broad Institute Genomics Platform"/>
            <consortium name="The Broad Institute Genome Sequencing Center for Infectious Disease"/>
            <person name="Wu L."/>
            <person name="Ma J."/>
        </authorList>
    </citation>
    <scope>NUCLEOTIDE SEQUENCE [LARGE SCALE GENOMIC DNA]</scope>
    <source>
        <strain evidence="9">ICMP 257</strain>
    </source>
</reference>
<organism evidence="8 9">
    <name type="scientific">Streptomyces atroolivaceus</name>
    <dbReference type="NCBI Taxonomy" id="66869"/>
    <lineage>
        <taxon>Bacteria</taxon>
        <taxon>Bacillati</taxon>
        <taxon>Actinomycetota</taxon>
        <taxon>Actinomycetes</taxon>
        <taxon>Kitasatosporales</taxon>
        <taxon>Streptomycetaceae</taxon>
        <taxon>Streptomyces</taxon>
    </lineage>
</organism>
<feature type="chain" id="PRO_5046006505" evidence="6">
    <location>
        <begin position="42"/>
        <end position="390"/>
    </location>
</feature>
<comment type="caution">
    <text evidence="8">The sequence shown here is derived from an EMBL/GenBank/DDBJ whole genome shotgun (WGS) entry which is preliminary data.</text>
</comment>
<dbReference type="PANTHER" id="PTHR47359">
    <property type="entry name" value="PEPTIDOGLYCAN DL-ENDOPEPTIDASE CWLO"/>
    <property type="match status" value="1"/>
</dbReference>
<protein>
    <submittedName>
        <fullName evidence="8">NlpC/P60 family protein</fullName>
    </submittedName>
</protein>
<feature type="compositionally biased region" description="Basic and acidic residues" evidence="5">
    <location>
        <begin position="226"/>
        <end position="254"/>
    </location>
</feature>
<dbReference type="PANTHER" id="PTHR47359:SF3">
    <property type="entry name" value="NLP_P60 DOMAIN-CONTAINING PROTEIN-RELATED"/>
    <property type="match status" value="1"/>
</dbReference>
<name>A0ABV9V600_STRAZ</name>
<keyword evidence="2" id="KW-0645">Protease</keyword>
<feature type="signal peptide" evidence="6">
    <location>
        <begin position="1"/>
        <end position="41"/>
    </location>
</feature>
<dbReference type="InterPro" id="IPR000064">
    <property type="entry name" value="NLP_P60_dom"/>
</dbReference>
<dbReference type="GeneID" id="31231987"/>
<proteinExistence type="inferred from homology"/>
<comment type="similarity">
    <text evidence="1">Belongs to the peptidase C40 family.</text>
</comment>
<keyword evidence="3" id="KW-0378">Hydrolase</keyword>
<keyword evidence="9" id="KW-1185">Reference proteome</keyword>
<evidence type="ECO:0000256" key="3">
    <source>
        <dbReference type="ARBA" id="ARBA00022801"/>
    </source>
</evidence>
<dbReference type="PROSITE" id="PS51935">
    <property type="entry name" value="NLPC_P60"/>
    <property type="match status" value="1"/>
</dbReference>
<evidence type="ECO:0000256" key="1">
    <source>
        <dbReference type="ARBA" id="ARBA00007074"/>
    </source>
</evidence>
<evidence type="ECO:0000313" key="8">
    <source>
        <dbReference type="EMBL" id="MFC4977595.1"/>
    </source>
</evidence>
<feature type="region of interest" description="Disordered" evidence="5">
    <location>
        <begin position="226"/>
        <end position="271"/>
    </location>
</feature>
<gene>
    <name evidence="8" type="ORF">ACFPL4_04355</name>
</gene>
<evidence type="ECO:0000256" key="6">
    <source>
        <dbReference type="SAM" id="SignalP"/>
    </source>
</evidence>